<keyword evidence="5" id="KW-0408">Iron</keyword>
<evidence type="ECO:0000256" key="4">
    <source>
        <dbReference type="ARBA" id="ARBA00022723"/>
    </source>
</evidence>
<dbReference type="eggNOG" id="COG1242">
    <property type="taxonomic scope" value="Bacteria"/>
</dbReference>
<dbReference type="PANTHER" id="PTHR11135:SF1">
    <property type="entry name" value="PROTEIN YHCC"/>
    <property type="match status" value="1"/>
</dbReference>
<dbReference type="GO" id="GO:0003824">
    <property type="term" value="F:catalytic activity"/>
    <property type="evidence" value="ECO:0007669"/>
    <property type="project" value="InterPro"/>
</dbReference>
<dbReference type="SUPFAM" id="SSF102114">
    <property type="entry name" value="Radical SAM enzymes"/>
    <property type="match status" value="1"/>
</dbReference>
<sequence>MGFARFSAWQNGEKRYNTLNKHLRETFGEKVFKVSLDGGFTCPNRDGTRGWGGCIYCSSRGSGDFAGEVSHSIEQQFVEVKERMCKKWPKAKYLAYFQAYTNTYAPVSKLREVYEEALCQEDVVGISIATRPDCLPEEVLDYLEELNQRTYLWVELGLQSIHDRTMNWVRRGHTYDEFLAGVAALHDRGIRVCVHVILGFPGETYEDMMATAQAVAALPVQGIKIHLLHIIKGTPLAKLYERESFPLPTFEEYVSLVSDILEVLPPQMIIHRLTGDGAPDDLIAPLWSRKKWEVLNAIDRELLKRDTWQGKSFSKDLET</sequence>
<dbReference type="InterPro" id="IPR039661">
    <property type="entry name" value="ELP3"/>
</dbReference>
<evidence type="ECO:0000259" key="7">
    <source>
        <dbReference type="PROSITE" id="PS51918"/>
    </source>
</evidence>
<organism evidence="8 9">
    <name type="scientific">Desulfitobacterium metallireducens DSM 15288</name>
    <dbReference type="NCBI Taxonomy" id="871968"/>
    <lineage>
        <taxon>Bacteria</taxon>
        <taxon>Bacillati</taxon>
        <taxon>Bacillota</taxon>
        <taxon>Clostridia</taxon>
        <taxon>Eubacteriales</taxon>
        <taxon>Desulfitobacteriaceae</taxon>
        <taxon>Desulfitobacterium</taxon>
    </lineage>
</organism>
<keyword evidence="6" id="KW-0411">Iron-sulfur</keyword>
<dbReference type="OrthoDB" id="9801689at2"/>
<evidence type="ECO:0000256" key="3">
    <source>
        <dbReference type="ARBA" id="ARBA00022691"/>
    </source>
</evidence>
<accession>W0E9Y5</accession>
<dbReference type="RefSeq" id="WP_006715166.1">
    <property type="nucleotide sequence ID" value="NZ_CP007032.1"/>
</dbReference>
<dbReference type="SFLD" id="SFLDG01091">
    <property type="entry name" value="uncharacterized_CHP01210-like"/>
    <property type="match status" value="1"/>
</dbReference>
<evidence type="ECO:0000256" key="6">
    <source>
        <dbReference type="ARBA" id="ARBA00023014"/>
    </source>
</evidence>
<feature type="domain" description="Radical SAM core" evidence="7">
    <location>
        <begin position="26"/>
        <end position="266"/>
    </location>
</feature>
<keyword evidence="4" id="KW-0479">Metal-binding</keyword>
<dbReference type="InterPro" id="IPR005911">
    <property type="entry name" value="YhcC-like"/>
</dbReference>
<evidence type="ECO:0000313" key="8">
    <source>
        <dbReference type="EMBL" id="AHF06333.1"/>
    </source>
</evidence>
<dbReference type="PANTHER" id="PTHR11135">
    <property type="entry name" value="HISTONE ACETYLTRANSFERASE-RELATED"/>
    <property type="match status" value="1"/>
</dbReference>
<protein>
    <submittedName>
        <fullName evidence="8">Iron-sulfur protein</fullName>
    </submittedName>
</protein>
<comment type="cofactor">
    <cofactor evidence="1">
        <name>[4Fe-4S] cluster</name>
        <dbReference type="ChEBI" id="CHEBI:49883"/>
    </cofactor>
</comment>
<proteinExistence type="predicted"/>
<dbReference type="CDD" id="cd01335">
    <property type="entry name" value="Radical_SAM"/>
    <property type="match status" value="1"/>
</dbReference>
<dbReference type="SFLD" id="SFLDS00029">
    <property type="entry name" value="Radical_SAM"/>
    <property type="match status" value="1"/>
</dbReference>
<keyword evidence="3" id="KW-0949">S-adenosyl-L-methionine</keyword>
<dbReference type="EMBL" id="CP007032">
    <property type="protein sequence ID" value="AHF06333.1"/>
    <property type="molecule type" value="Genomic_DNA"/>
</dbReference>
<dbReference type="InterPro" id="IPR032432">
    <property type="entry name" value="Radical_SAM_C"/>
</dbReference>
<dbReference type="KEGG" id="dmt:DESME_04095"/>
<name>W0E9Y5_9FIRM</name>
<dbReference type="Gene3D" id="3.80.30.20">
    <property type="entry name" value="tm_1862 like domain"/>
    <property type="match status" value="1"/>
</dbReference>
<dbReference type="InterPro" id="IPR007197">
    <property type="entry name" value="rSAM"/>
</dbReference>
<dbReference type="NCBIfam" id="TIGR01212">
    <property type="entry name" value="TIGR01212 family radical SAM protein"/>
    <property type="match status" value="1"/>
</dbReference>
<dbReference type="SFLD" id="SFLDG01086">
    <property type="entry name" value="elongater_protein-like"/>
    <property type="match status" value="1"/>
</dbReference>
<dbReference type="GO" id="GO:0051539">
    <property type="term" value="F:4 iron, 4 sulfur cluster binding"/>
    <property type="evidence" value="ECO:0007669"/>
    <property type="project" value="UniProtKB-KW"/>
</dbReference>
<evidence type="ECO:0000256" key="2">
    <source>
        <dbReference type="ARBA" id="ARBA00022485"/>
    </source>
</evidence>
<dbReference type="GO" id="GO:0046872">
    <property type="term" value="F:metal ion binding"/>
    <property type="evidence" value="ECO:0007669"/>
    <property type="project" value="UniProtKB-KW"/>
</dbReference>
<dbReference type="STRING" id="871968.DESME_04095"/>
<dbReference type="SMART" id="SM00729">
    <property type="entry name" value="Elp3"/>
    <property type="match status" value="1"/>
</dbReference>
<dbReference type="Pfam" id="PF16199">
    <property type="entry name" value="Radical_SAM_C"/>
    <property type="match status" value="1"/>
</dbReference>
<dbReference type="Pfam" id="PF04055">
    <property type="entry name" value="Radical_SAM"/>
    <property type="match status" value="1"/>
</dbReference>
<evidence type="ECO:0000256" key="1">
    <source>
        <dbReference type="ARBA" id="ARBA00001966"/>
    </source>
</evidence>
<dbReference type="AlphaFoldDB" id="W0E9Y5"/>
<dbReference type="Proteomes" id="UP000010847">
    <property type="component" value="Chromosome"/>
</dbReference>
<dbReference type="HOGENOM" id="CLU_060920_0_0_9"/>
<keyword evidence="2" id="KW-0004">4Fe-4S</keyword>
<reference evidence="8 9" key="1">
    <citation type="submission" date="2013-12" db="EMBL/GenBank/DDBJ databases">
        <authorList>
            <consortium name="DOE Joint Genome Institute"/>
            <person name="Smidt H."/>
            <person name="Huntemann M."/>
            <person name="Han J."/>
            <person name="Chen A."/>
            <person name="Kyrpides N."/>
            <person name="Mavromatis K."/>
            <person name="Markowitz V."/>
            <person name="Palaniappan K."/>
            <person name="Ivanova N."/>
            <person name="Schaumberg A."/>
            <person name="Pati A."/>
            <person name="Liolios K."/>
            <person name="Nordberg H.P."/>
            <person name="Cantor M.N."/>
            <person name="Hua S.X."/>
            <person name="Woyke T."/>
        </authorList>
    </citation>
    <scope>NUCLEOTIDE SEQUENCE [LARGE SCALE GENOMIC DNA]</scope>
    <source>
        <strain evidence="9">DSM 15288</strain>
    </source>
</reference>
<keyword evidence="9" id="KW-1185">Reference proteome</keyword>
<dbReference type="PROSITE" id="PS51918">
    <property type="entry name" value="RADICAL_SAM"/>
    <property type="match status" value="1"/>
</dbReference>
<gene>
    <name evidence="8" type="ORF">DESME_04095</name>
</gene>
<dbReference type="InterPro" id="IPR023404">
    <property type="entry name" value="rSAM_horseshoe"/>
</dbReference>
<dbReference type="InterPro" id="IPR058240">
    <property type="entry name" value="rSAM_sf"/>
</dbReference>
<evidence type="ECO:0000313" key="9">
    <source>
        <dbReference type="Proteomes" id="UP000010847"/>
    </source>
</evidence>
<dbReference type="InterPro" id="IPR006638">
    <property type="entry name" value="Elp3/MiaA/NifB-like_rSAM"/>
</dbReference>
<evidence type="ECO:0000256" key="5">
    <source>
        <dbReference type="ARBA" id="ARBA00023004"/>
    </source>
</evidence>